<feature type="transmembrane region" description="Helical" evidence="1">
    <location>
        <begin position="63"/>
        <end position="82"/>
    </location>
</feature>
<accession>A0A365XRT6</accession>
<sequence>MDNAASGAIFALMLPLLLFFLAFGIFYIICNWKIYKKAGFEGWECIVPIYSTIIMLRIIGKPWWWLLLFMIPGVNIIFAIWATNLLSKSFGKDVGFTLGILFLGFIFIPILAFDRSIVYQGPAGDPNGIRPMEDVNTIGTNAA</sequence>
<dbReference type="Pfam" id="PF18936">
    <property type="entry name" value="DUF5684"/>
    <property type="match status" value="1"/>
</dbReference>
<organism evidence="2 3">
    <name type="scientific">Chitinophaga flava</name>
    <dbReference type="NCBI Taxonomy" id="2259036"/>
    <lineage>
        <taxon>Bacteria</taxon>
        <taxon>Pseudomonadati</taxon>
        <taxon>Bacteroidota</taxon>
        <taxon>Chitinophagia</taxon>
        <taxon>Chitinophagales</taxon>
        <taxon>Chitinophagaceae</taxon>
        <taxon>Chitinophaga</taxon>
    </lineage>
</organism>
<dbReference type="AlphaFoldDB" id="A0A365XRT6"/>
<dbReference type="OrthoDB" id="2376202at2"/>
<dbReference type="Proteomes" id="UP000253410">
    <property type="component" value="Unassembled WGS sequence"/>
</dbReference>
<dbReference type="EMBL" id="QFFJ01000002">
    <property type="protein sequence ID" value="RBL88444.1"/>
    <property type="molecule type" value="Genomic_DNA"/>
</dbReference>
<feature type="transmembrane region" description="Helical" evidence="1">
    <location>
        <begin position="94"/>
        <end position="113"/>
    </location>
</feature>
<dbReference type="InterPro" id="IPR043739">
    <property type="entry name" value="DUF5684"/>
</dbReference>
<name>A0A365XRT6_9BACT</name>
<keyword evidence="1" id="KW-0812">Transmembrane</keyword>
<dbReference type="RefSeq" id="WP_113617187.1">
    <property type="nucleotide sequence ID" value="NZ_QFFJ01000002.1"/>
</dbReference>
<evidence type="ECO:0008006" key="4">
    <source>
        <dbReference type="Google" id="ProtNLM"/>
    </source>
</evidence>
<comment type="caution">
    <text evidence="2">The sequence shown here is derived from an EMBL/GenBank/DDBJ whole genome shotgun (WGS) entry which is preliminary data.</text>
</comment>
<evidence type="ECO:0000256" key="1">
    <source>
        <dbReference type="SAM" id="Phobius"/>
    </source>
</evidence>
<feature type="transmembrane region" description="Helical" evidence="1">
    <location>
        <begin position="6"/>
        <end position="29"/>
    </location>
</feature>
<gene>
    <name evidence="2" type="ORF">DF182_17800</name>
</gene>
<keyword evidence="1" id="KW-1133">Transmembrane helix</keyword>
<keyword evidence="1" id="KW-0472">Membrane</keyword>
<proteinExistence type="predicted"/>
<keyword evidence="3" id="KW-1185">Reference proteome</keyword>
<reference evidence="2 3" key="1">
    <citation type="submission" date="2018-05" db="EMBL/GenBank/DDBJ databases">
        <title>Chitinophaga sp. K3CV102501T nov., isolated from isolated from a monsoon evergreen broad-leaved forest soil.</title>
        <authorList>
            <person name="Lv Y."/>
        </authorList>
    </citation>
    <scope>NUCLEOTIDE SEQUENCE [LARGE SCALE GENOMIC DNA]</scope>
    <source>
        <strain evidence="2 3">GDMCC 1.1325</strain>
    </source>
</reference>
<protein>
    <recommendedName>
        <fullName evidence="4">Signal peptidase I</fullName>
    </recommendedName>
</protein>
<evidence type="ECO:0000313" key="2">
    <source>
        <dbReference type="EMBL" id="RBL88444.1"/>
    </source>
</evidence>
<evidence type="ECO:0000313" key="3">
    <source>
        <dbReference type="Proteomes" id="UP000253410"/>
    </source>
</evidence>